<keyword evidence="7" id="KW-1185">Reference proteome</keyword>
<evidence type="ECO:0000313" key="6">
    <source>
        <dbReference type="EMBL" id="KAJ8664107.1"/>
    </source>
</evidence>
<reference evidence="6 7" key="1">
    <citation type="submission" date="2023-03" db="EMBL/GenBank/DDBJ databases">
        <title>Genome sequence of Lichtheimia ornata CBS 291.66.</title>
        <authorList>
            <person name="Mohabir J.T."/>
            <person name="Shea T.P."/>
            <person name="Kurbessoian T."/>
            <person name="Berby B."/>
            <person name="Fontaine J."/>
            <person name="Livny J."/>
            <person name="Gnirke A."/>
            <person name="Stajich J.E."/>
            <person name="Cuomo C.A."/>
        </authorList>
    </citation>
    <scope>NUCLEOTIDE SEQUENCE [LARGE SCALE GENOMIC DNA]</scope>
    <source>
        <strain evidence="6">CBS 291.66</strain>
    </source>
</reference>
<organism evidence="6 7">
    <name type="scientific">Lichtheimia ornata</name>
    <dbReference type="NCBI Taxonomy" id="688661"/>
    <lineage>
        <taxon>Eukaryota</taxon>
        <taxon>Fungi</taxon>
        <taxon>Fungi incertae sedis</taxon>
        <taxon>Mucoromycota</taxon>
        <taxon>Mucoromycotina</taxon>
        <taxon>Mucoromycetes</taxon>
        <taxon>Mucorales</taxon>
        <taxon>Lichtheimiaceae</taxon>
        <taxon>Lichtheimia</taxon>
    </lineage>
</organism>
<dbReference type="FunFam" id="1.10.472.80:FF:000005">
    <property type="entry name" value="TBC1 domain family member 15"/>
    <property type="match status" value="1"/>
</dbReference>
<proteinExistence type="predicted"/>
<dbReference type="EMBL" id="JARTCD010000001">
    <property type="protein sequence ID" value="KAJ8664107.1"/>
    <property type="molecule type" value="Genomic_DNA"/>
</dbReference>
<protein>
    <recommendedName>
        <fullName evidence="2">GTPase-activating protein GYP7</fullName>
    </recommendedName>
    <alternativeName>
        <fullName evidence="3">GAP for YPT7</fullName>
    </alternativeName>
</protein>
<dbReference type="AlphaFoldDB" id="A0AAD7Y5K9"/>
<dbReference type="GeneID" id="83207807"/>
<dbReference type="Pfam" id="PF00566">
    <property type="entry name" value="RabGAP-TBC"/>
    <property type="match status" value="1"/>
</dbReference>
<dbReference type="GO" id="GO:0005096">
    <property type="term" value="F:GTPase activator activity"/>
    <property type="evidence" value="ECO:0007669"/>
    <property type="project" value="UniProtKB-KW"/>
</dbReference>
<feature type="region of interest" description="Disordered" evidence="4">
    <location>
        <begin position="710"/>
        <end position="732"/>
    </location>
</feature>
<dbReference type="InterPro" id="IPR021935">
    <property type="entry name" value="SGSM1/2_RBD"/>
</dbReference>
<dbReference type="Pfam" id="PF12068">
    <property type="entry name" value="PH_RBD"/>
    <property type="match status" value="1"/>
</dbReference>
<name>A0AAD7Y5K9_9FUNG</name>
<feature type="compositionally biased region" description="Basic and acidic residues" evidence="4">
    <location>
        <begin position="714"/>
        <end position="725"/>
    </location>
</feature>
<dbReference type="SUPFAM" id="SSF47923">
    <property type="entry name" value="Ypt/Rab-GAP domain of gyp1p"/>
    <property type="match status" value="2"/>
</dbReference>
<comment type="caution">
    <text evidence="6">The sequence shown here is derived from an EMBL/GenBank/DDBJ whole genome shotgun (WGS) entry which is preliminary data.</text>
</comment>
<gene>
    <name evidence="6" type="ORF">O0I10_000385</name>
</gene>
<dbReference type="InterPro" id="IPR000195">
    <property type="entry name" value="Rab-GAP-TBC_dom"/>
</dbReference>
<evidence type="ECO:0000259" key="5">
    <source>
        <dbReference type="PROSITE" id="PS50086"/>
    </source>
</evidence>
<dbReference type="PANTHER" id="PTHR22957">
    <property type="entry name" value="TBC1 DOMAIN FAMILY MEMBER GTPASE-ACTIVATING PROTEIN"/>
    <property type="match status" value="1"/>
</dbReference>
<dbReference type="InterPro" id="IPR035969">
    <property type="entry name" value="Rab-GAP_TBC_sf"/>
</dbReference>
<dbReference type="SMART" id="SM00164">
    <property type="entry name" value="TBC"/>
    <property type="match status" value="1"/>
</dbReference>
<evidence type="ECO:0000256" key="4">
    <source>
        <dbReference type="SAM" id="MobiDB-lite"/>
    </source>
</evidence>
<dbReference type="PANTHER" id="PTHR22957:SF502">
    <property type="entry name" value="SMALL G PROTEIN SIGNALING MODULATOR 2-RELATED"/>
    <property type="match status" value="1"/>
</dbReference>
<feature type="domain" description="Rab-GAP TBC" evidence="5">
    <location>
        <begin position="416"/>
        <end position="635"/>
    </location>
</feature>
<dbReference type="PROSITE" id="PS50086">
    <property type="entry name" value="TBC_RABGAP"/>
    <property type="match status" value="1"/>
</dbReference>
<dbReference type="RefSeq" id="XP_058349019.1">
    <property type="nucleotide sequence ID" value="XM_058480496.1"/>
</dbReference>
<dbReference type="Proteomes" id="UP001234581">
    <property type="component" value="Unassembled WGS sequence"/>
</dbReference>
<dbReference type="Gene3D" id="2.30.29.230">
    <property type="match status" value="1"/>
</dbReference>
<accession>A0AAD7Y5K9</accession>
<dbReference type="Gene3D" id="1.10.8.270">
    <property type="entry name" value="putative rabgap domain of human tbc1 domain family member 14 like domains"/>
    <property type="match status" value="1"/>
</dbReference>
<dbReference type="Gene3D" id="1.10.472.80">
    <property type="entry name" value="Ypt/Rab-GAP domain of gyp1p, domain 3"/>
    <property type="match status" value="1"/>
</dbReference>
<sequence length="763" mass="88392">MAIEDSFDIVNDPGATTTTVPSDPATAKLGTALQDTEIPVKLLYSKSKVYVHPSTKVSDFIPGYISIVEKAPHEYLIAWTPEALILSKDMEAFVQVDNNPEEEEGSTVMIPSLMDRPHDQYSLYAISSPLENINSVFVRPPCFTKWYGSVVLNFKDGSSSAPLWFHDDESRSTVLQKNTQGGKFSDDQGTDCQVRWGGDEFMHRLCQLTQVTRSENDAHLYLVGERKASSTATTTTTAKKQHAYDTSVFDSTQMDPWMATWKEFRWNALEKLSRITKFSRDAAAGVLNHPASRQFTRNLPPRLQEALNTDAVRATTDDYDSARIYLAKWAAGLAARSDQDTPIERRYRHVGIWGHGWEEETALGVFEVLNNENDFSIPTHTRTQPISEAEWRSFFDDQGRLSVGEPYIRKRIFCGGLDPSIRREAWLFLTDVFPWNSTADERERLAEQYRQSYRELRSKWLDDPEVKESAKFQDQKHRIDKDVHRTDRTVPFYAKEDMPNPDVTMHVGTNENLEKLKELLCTYNMYNTDLGYVQGMSDLLSPLYMVIQDDLVFQAFVGFMNRTKSNFYMDQSGMHRQLLIMDTLLQFMDPSLYKHFQRADSDNLFFCFRWFLVWFKRELSWDDTLTMWEVLWSDYLTDKFMFFVALAILDQHRDSIIDYLRSFDEIIKYINDLSMGINVQETLQRAEILFYQFKQRVEAVDTKREQLQQSLESSSKEAKEERRDLQAQLNKLPTVSEMLRELIATEEESSNIATNSNSEKEKV</sequence>
<evidence type="ECO:0000256" key="1">
    <source>
        <dbReference type="ARBA" id="ARBA00022468"/>
    </source>
</evidence>
<evidence type="ECO:0000256" key="2">
    <source>
        <dbReference type="ARBA" id="ARBA00072091"/>
    </source>
</evidence>
<dbReference type="GO" id="GO:0005737">
    <property type="term" value="C:cytoplasm"/>
    <property type="evidence" value="ECO:0007669"/>
    <property type="project" value="UniProtKB-ARBA"/>
</dbReference>
<evidence type="ECO:0000256" key="3">
    <source>
        <dbReference type="ARBA" id="ARBA00082648"/>
    </source>
</evidence>
<evidence type="ECO:0000313" key="7">
    <source>
        <dbReference type="Proteomes" id="UP001234581"/>
    </source>
</evidence>
<keyword evidence="1" id="KW-0343">GTPase activation</keyword>